<keyword evidence="2" id="KW-0689">Ribosomal protein</keyword>
<evidence type="ECO:0000256" key="4">
    <source>
        <dbReference type="ARBA" id="ARBA00035209"/>
    </source>
</evidence>
<proteinExistence type="inferred from homology"/>
<dbReference type="Pfam" id="PF00297">
    <property type="entry name" value="Ribosomal_L3"/>
    <property type="match status" value="1"/>
</dbReference>
<evidence type="ECO:0000313" key="9">
    <source>
        <dbReference type="Proteomes" id="UP000327044"/>
    </source>
</evidence>
<dbReference type="InterPro" id="IPR000597">
    <property type="entry name" value="Ribosomal_uL3"/>
</dbReference>
<dbReference type="GO" id="GO:0003735">
    <property type="term" value="F:structural constituent of ribosome"/>
    <property type="evidence" value="ECO:0007669"/>
    <property type="project" value="InterPro"/>
</dbReference>
<evidence type="ECO:0000313" key="8">
    <source>
        <dbReference type="EMBL" id="KAB0798534.1"/>
    </source>
</evidence>
<dbReference type="SUPFAM" id="SSF50447">
    <property type="entry name" value="Translation proteins"/>
    <property type="match status" value="1"/>
</dbReference>
<evidence type="ECO:0000256" key="6">
    <source>
        <dbReference type="SAM" id="MobiDB-lite"/>
    </source>
</evidence>
<dbReference type="PANTHER" id="PTHR11229:SF8">
    <property type="entry name" value="LARGE RIBOSOMAL SUBUNIT PROTEIN UL3M"/>
    <property type="match status" value="1"/>
</dbReference>
<dbReference type="FunCoup" id="A0A1Y1LWY4">
    <property type="interactions" value="1213"/>
</dbReference>
<dbReference type="GO" id="GO:0005762">
    <property type="term" value="C:mitochondrial large ribosomal subunit"/>
    <property type="evidence" value="ECO:0007669"/>
    <property type="project" value="TreeGrafter"/>
</dbReference>
<dbReference type="EMBL" id="GEZM01044905">
    <property type="protein sequence ID" value="JAV78049.1"/>
    <property type="molecule type" value="Transcribed_RNA"/>
</dbReference>
<organism evidence="7">
    <name type="scientific">Photinus pyralis</name>
    <name type="common">Common eastern firefly</name>
    <name type="synonym">Lampyris pyralis</name>
    <dbReference type="NCBI Taxonomy" id="7054"/>
    <lineage>
        <taxon>Eukaryota</taxon>
        <taxon>Metazoa</taxon>
        <taxon>Ecdysozoa</taxon>
        <taxon>Arthropoda</taxon>
        <taxon>Hexapoda</taxon>
        <taxon>Insecta</taxon>
        <taxon>Pterygota</taxon>
        <taxon>Neoptera</taxon>
        <taxon>Endopterygota</taxon>
        <taxon>Coleoptera</taxon>
        <taxon>Polyphaga</taxon>
        <taxon>Elateriformia</taxon>
        <taxon>Elateroidea</taxon>
        <taxon>Lampyridae</taxon>
        <taxon>Lampyrinae</taxon>
        <taxon>Photinus</taxon>
    </lineage>
</organism>
<dbReference type="EMBL" id="VVIM01000006">
    <property type="protein sequence ID" value="KAB0798534.1"/>
    <property type="molecule type" value="Genomic_DNA"/>
</dbReference>
<evidence type="ECO:0000256" key="5">
    <source>
        <dbReference type="ARBA" id="ARBA00035396"/>
    </source>
</evidence>
<evidence type="ECO:0000313" key="7">
    <source>
        <dbReference type="EMBL" id="JAV78049.1"/>
    </source>
</evidence>
<name>A0A1Y1LWY4_PHOPY</name>
<dbReference type="InterPro" id="IPR019927">
    <property type="entry name" value="Ribosomal_uL3_bac/org-type"/>
</dbReference>
<reference evidence="8" key="3">
    <citation type="submission" date="2019-08" db="EMBL/GenBank/DDBJ databases">
        <authorList>
            <consortium name="Photinus pyralis genome working group"/>
            <person name="Fallon T.R."/>
            <person name="Sander Lower S.E."/>
            <person name="Weng J.-K."/>
        </authorList>
    </citation>
    <scope>NUCLEOTIDE SEQUENCE</scope>
    <source>
        <strain evidence="8">1611_PpyrPB1</strain>
        <tissue evidence="8">Whole body</tissue>
    </source>
</reference>
<dbReference type="PANTHER" id="PTHR11229">
    <property type="entry name" value="50S RIBOSOMAL PROTEIN L3"/>
    <property type="match status" value="1"/>
</dbReference>
<gene>
    <name evidence="8" type="ORF">PPYR_09527</name>
</gene>
<dbReference type="InterPro" id="IPR009000">
    <property type="entry name" value="Transl_B-barrel_sf"/>
</dbReference>
<evidence type="ECO:0000256" key="2">
    <source>
        <dbReference type="ARBA" id="ARBA00022980"/>
    </source>
</evidence>
<accession>A0A1Y1LWY4</accession>
<keyword evidence="3" id="KW-0687">Ribonucleoprotein</keyword>
<dbReference type="Gene3D" id="2.40.30.10">
    <property type="entry name" value="Translation factors"/>
    <property type="match status" value="2"/>
</dbReference>
<dbReference type="Proteomes" id="UP000327044">
    <property type="component" value="Unassembled WGS sequence"/>
</dbReference>
<dbReference type="FunFam" id="2.40.30.10:FF:000049">
    <property type="entry name" value="39S ribosomal protein L3, mitochondrial"/>
    <property type="match status" value="1"/>
</dbReference>
<dbReference type="GO" id="GO:0006412">
    <property type="term" value="P:translation"/>
    <property type="evidence" value="ECO:0007669"/>
    <property type="project" value="InterPro"/>
</dbReference>
<dbReference type="OrthoDB" id="274683at2759"/>
<feature type="region of interest" description="Disordered" evidence="6">
    <location>
        <begin position="238"/>
        <end position="268"/>
    </location>
</feature>
<reference evidence="8 9" key="2">
    <citation type="journal article" date="2018" name="Elife">
        <title>Firefly genomes illuminate parallel origins of bioluminescence in beetles.</title>
        <authorList>
            <person name="Fallon T.R."/>
            <person name="Lower S.E."/>
            <person name="Chang C.H."/>
            <person name="Bessho-Uehara M."/>
            <person name="Martin G.J."/>
            <person name="Bewick A.J."/>
            <person name="Behringer M."/>
            <person name="Debat H.J."/>
            <person name="Wong I."/>
            <person name="Day J.C."/>
            <person name="Suvorov A."/>
            <person name="Silva C.J."/>
            <person name="Stanger-Hall K.F."/>
            <person name="Hall D.W."/>
            <person name="Schmitz R.J."/>
            <person name="Nelson D.R."/>
            <person name="Lewis S.M."/>
            <person name="Shigenobu S."/>
            <person name="Bybee S.M."/>
            <person name="Larracuente A.M."/>
            <person name="Oba Y."/>
            <person name="Weng J.K."/>
        </authorList>
    </citation>
    <scope>NUCLEOTIDE SEQUENCE [LARGE SCALE GENOMIC DNA]</scope>
    <source>
        <strain evidence="8">1611_PpyrPB1</strain>
        <tissue evidence="8">Whole body</tissue>
    </source>
</reference>
<comment type="similarity">
    <text evidence="1">Belongs to the universal ribosomal protein uL3 family.</text>
</comment>
<evidence type="ECO:0000256" key="1">
    <source>
        <dbReference type="ARBA" id="ARBA00006540"/>
    </source>
</evidence>
<protein>
    <recommendedName>
        <fullName evidence="4">Large ribosomal subunit protein uL3m</fullName>
    </recommendedName>
    <alternativeName>
        <fullName evidence="5">39S ribosomal protein L3, mitochondrial</fullName>
    </alternativeName>
</protein>
<sequence>MALSQIIKQPTMKLLEEKFLALSIQSCSAIQTRHKQVAPQPRLRHPTWLTKKNRVIHDDFLTADNAEFVQEVTKDKYEIPPKVELPKNIIEWTPKLKRTGVIARKIGELPLWLKTGKKISTTLLQVLDNHVIKYYTPEEYDPPRKRPTRIKNKAGCLLLGAQATDPTYLTKEYCSLFKNTGLMPKKYLARFFISPDAVLPTGTPITAQHFSVGNYVDVRGLTKYRGFQGVMKRHGFKGMPASHGVTKTHRRGGNIGGGGEKGRVWPGTKMPGHMGNRYRFAKGLKVWRINTKHNVLWVSGIAVPGATNSIVYIYDTNLPTRKPLKPLAFPTYFGLDDNVVEEDIYDESLQRFSDPTIVFQKE</sequence>
<reference evidence="7" key="1">
    <citation type="journal article" date="2016" name="Sci. Rep.">
        <title>Molecular characterization of firefly nuptial gifts: a multi-omics approach sheds light on postcopulatory sexual selection.</title>
        <authorList>
            <person name="Al-Wathiqui N."/>
            <person name="Fallon T.R."/>
            <person name="South A."/>
            <person name="Weng J.K."/>
            <person name="Lewis S.M."/>
        </authorList>
    </citation>
    <scope>NUCLEOTIDE SEQUENCE</scope>
</reference>
<evidence type="ECO:0000256" key="3">
    <source>
        <dbReference type="ARBA" id="ARBA00023274"/>
    </source>
</evidence>
<keyword evidence="9" id="KW-1185">Reference proteome</keyword>
<dbReference type="InParanoid" id="A0A1Y1LWY4"/>
<dbReference type="NCBIfam" id="TIGR03625">
    <property type="entry name" value="L3_bact"/>
    <property type="match status" value="1"/>
</dbReference>
<dbReference type="AlphaFoldDB" id="A0A1Y1LWY4"/>